<comment type="subcellular location">
    <subcellularLocation>
        <location evidence="1">Membrane</location>
    </subcellularLocation>
</comment>
<feature type="domain" description="Methyl-accepting transducer" evidence="6">
    <location>
        <begin position="253"/>
        <end position="482"/>
    </location>
</feature>
<dbReference type="PRINTS" id="PR00260">
    <property type="entry name" value="CHEMTRNSDUCR"/>
</dbReference>
<dbReference type="SMART" id="SM00283">
    <property type="entry name" value="MA"/>
    <property type="match status" value="1"/>
</dbReference>
<dbReference type="AlphaFoldDB" id="A0A4Y8ZNN5"/>
<comment type="similarity">
    <text evidence="3">Belongs to the methyl-accepting chemotaxis (MCP) protein family.</text>
</comment>
<feature type="transmembrane region" description="Helical" evidence="5">
    <location>
        <begin position="93"/>
        <end position="110"/>
    </location>
</feature>
<dbReference type="SUPFAM" id="SSF58104">
    <property type="entry name" value="Methyl-accepting chemotaxis protein (MCP) signaling domain"/>
    <property type="match status" value="1"/>
</dbReference>
<dbReference type="PANTHER" id="PTHR43531">
    <property type="entry name" value="PROTEIN ICFG"/>
    <property type="match status" value="1"/>
</dbReference>
<dbReference type="GO" id="GO:0006935">
    <property type="term" value="P:chemotaxis"/>
    <property type="evidence" value="ECO:0007669"/>
    <property type="project" value="UniProtKB-KW"/>
</dbReference>
<organism evidence="8 9">
    <name type="scientific">Sphingomonas parva</name>
    <dbReference type="NCBI Taxonomy" id="2555898"/>
    <lineage>
        <taxon>Bacteria</taxon>
        <taxon>Pseudomonadati</taxon>
        <taxon>Pseudomonadota</taxon>
        <taxon>Alphaproteobacteria</taxon>
        <taxon>Sphingomonadales</taxon>
        <taxon>Sphingomonadaceae</taxon>
        <taxon>Sphingomonas</taxon>
    </lineage>
</organism>
<dbReference type="EMBL" id="SPDV01000028">
    <property type="protein sequence ID" value="TFI57633.1"/>
    <property type="molecule type" value="Genomic_DNA"/>
</dbReference>
<dbReference type="InterPro" id="IPR051310">
    <property type="entry name" value="MCP_chemotaxis"/>
</dbReference>
<name>A0A4Y8ZNN5_9SPHN</name>
<feature type="transmembrane region" description="Helical" evidence="5">
    <location>
        <begin position="142"/>
        <end position="162"/>
    </location>
</feature>
<dbReference type="PANTHER" id="PTHR43531:SF11">
    <property type="entry name" value="METHYL-ACCEPTING CHEMOTAXIS PROTEIN 3"/>
    <property type="match status" value="1"/>
</dbReference>
<dbReference type="GO" id="GO:0004888">
    <property type="term" value="F:transmembrane signaling receptor activity"/>
    <property type="evidence" value="ECO:0007669"/>
    <property type="project" value="InterPro"/>
</dbReference>
<evidence type="ECO:0000256" key="4">
    <source>
        <dbReference type="PROSITE-ProRule" id="PRU00284"/>
    </source>
</evidence>
<accession>A0A4Y8ZNN5</accession>
<dbReference type="CDD" id="cd11386">
    <property type="entry name" value="MCP_signal"/>
    <property type="match status" value="1"/>
</dbReference>
<dbReference type="InterPro" id="IPR004090">
    <property type="entry name" value="Chemotax_Me-accpt_rcpt"/>
</dbReference>
<dbReference type="InterPro" id="IPR003660">
    <property type="entry name" value="HAMP_dom"/>
</dbReference>
<proteinExistence type="inferred from homology"/>
<evidence type="ECO:0000259" key="6">
    <source>
        <dbReference type="PROSITE" id="PS50111"/>
    </source>
</evidence>
<keyword evidence="5" id="KW-0472">Membrane</keyword>
<keyword evidence="2" id="KW-0145">Chemotaxis</keyword>
<feature type="domain" description="HAMP" evidence="7">
    <location>
        <begin position="196"/>
        <end position="248"/>
    </location>
</feature>
<comment type="caution">
    <text evidence="8">The sequence shown here is derived from an EMBL/GenBank/DDBJ whole genome shotgun (WGS) entry which is preliminary data.</text>
</comment>
<dbReference type="OrthoDB" id="354287at2"/>
<keyword evidence="4" id="KW-0807">Transducer</keyword>
<dbReference type="GO" id="GO:0016020">
    <property type="term" value="C:membrane"/>
    <property type="evidence" value="ECO:0007669"/>
    <property type="project" value="UniProtKB-SubCell"/>
</dbReference>
<evidence type="ECO:0000256" key="1">
    <source>
        <dbReference type="ARBA" id="ARBA00004370"/>
    </source>
</evidence>
<evidence type="ECO:0000256" key="2">
    <source>
        <dbReference type="ARBA" id="ARBA00022500"/>
    </source>
</evidence>
<dbReference type="RefSeq" id="WP_135087841.1">
    <property type="nucleotide sequence ID" value="NZ_SPDV01000028.1"/>
</dbReference>
<feature type="transmembrane region" description="Helical" evidence="5">
    <location>
        <begin position="68"/>
        <end position="87"/>
    </location>
</feature>
<evidence type="ECO:0000259" key="7">
    <source>
        <dbReference type="PROSITE" id="PS50885"/>
    </source>
</evidence>
<keyword evidence="9" id="KW-1185">Reference proteome</keyword>
<dbReference type="Gene3D" id="1.10.287.950">
    <property type="entry name" value="Methyl-accepting chemotaxis protein"/>
    <property type="match status" value="1"/>
</dbReference>
<feature type="transmembrane region" description="Helical" evidence="5">
    <location>
        <begin position="12"/>
        <end position="33"/>
    </location>
</feature>
<keyword evidence="5" id="KW-0812">Transmembrane</keyword>
<dbReference type="FunFam" id="1.10.287.950:FF:000001">
    <property type="entry name" value="Methyl-accepting chemotaxis sensory transducer"/>
    <property type="match status" value="1"/>
</dbReference>
<protein>
    <submittedName>
        <fullName evidence="8">Methyl-accepting chemotaxis protein</fullName>
    </submittedName>
</protein>
<evidence type="ECO:0000313" key="9">
    <source>
        <dbReference type="Proteomes" id="UP000298213"/>
    </source>
</evidence>
<dbReference type="PROSITE" id="PS50885">
    <property type="entry name" value="HAMP"/>
    <property type="match status" value="1"/>
</dbReference>
<dbReference type="GO" id="GO:0007165">
    <property type="term" value="P:signal transduction"/>
    <property type="evidence" value="ECO:0007669"/>
    <property type="project" value="UniProtKB-KW"/>
</dbReference>
<feature type="transmembrane region" description="Helical" evidence="5">
    <location>
        <begin position="117"/>
        <end position="136"/>
    </location>
</feature>
<dbReference type="PROSITE" id="PS50111">
    <property type="entry name" value="CHEMOTAXIS_TRANSDUC_2"/>
    <property type="match status" value="1"/>
</dbReference>
<keyword evidence="5" id="KW-1133">Transmembrane helix</keyword>
<sequence>MTVTSLDSLRSIGMRLICGAICALAVVNSLAASAGDGKWPAALVSLLLCLYPFSVLRSGDTGGTARVVTSLTVTGMPAITLYAFEGFAWQTDLHMIFFAALATTVILCDWRAIIVGTAAVAVHHLLLGMLLPGWVFLGDGSLFRIVMHAVILLAQAGVLIFTGQQIASLIDRLQAESVERAATEAAAAAEREEGARAVLFVTDRMAASLAAVRDGDLTAGIEDPFPAAYEPLKANFNAMLDGVRELVMSIARATENIRGGSDEISRAAGDLSRRTEQQAATLEQTAAAMTQVTATVQSSSRGAGEANRLVQAMQAEAQSSTKTVTDAVAAMAEIEKSSQEITKIISVIERIAFQTNLLALNASVEAAQAGEAGRAFTVVANEVRALAQRSADAAQEIGQLITNSSRQVDDGVAMVGEAGKALGRIIGSVDEISGLVSQIAKAADQQGSALGQVNIAIAEMDKVTQQNALMVEESNAAAGSLADEATGLARMVDGFKTGAVAGLPISGRRAA</sequence>
<evidence type="ECO:0000313" key="8">
    <source>
        <dbReference type="EMBL" id="TFI57633.1"/>
    </source>
</evidence>
<dbReference type="Proteomes" id="UP000298213">
    <property type="component" value="Unassembled WGS sequence"/>
</dbReference>
<dbReference type="InterPro" id="IPR004089">
    <property type="entry name" value="MCPsignal_dom"/>
</dbReference>
<dbReference type="Pfam" id="PF00015">
    <property type="entry name" value="MCPsignal"/>
    <property type="match status" value="1"/>
</dbReference>
<gene>
    <name evidence="8" type="ORF">E2493_14000</name>
</gene>
<evidence type="ECO:0000256" key="3">
    <source>
        <dbReference type="ARBA" id="ARBA00029447"/>
    </source>
</evidence>
<evidence type="ECO:0000256" key="5">
    <source>
        <dbReference type="SAM" id="Phobius"/>
    </source>
</evidence>
<reference evidence="8 9" key="1">
    <citation type="submission" date="2019-03" db="EMBL/GenBank/DDBJ databases">
        <title>Genome sequence of Sphingomonas sp. 17J27-24.</title>
        <authorList>
            <person name="Kim M."/>
            <person name="Maeng S."/>
            <person name="Sathiyaraj S."/>
        </authorList>
    </citation>
    <scope>NUCLEOTIDE SEQUENCE [LARGE SCALE GENOMIC DNA]</scope>
    <source>
        <strain evidence="8 9">17J27-24</strain>
    </source>
</reference>